<dbReference type="RefSeq" id="WP_031524205.1">
    <property type="nucleotide sequence ID" value="NZ_CP074352.1"/>
</dbReference>
<reference evidence="2 3" key="1">
    <citation type="submission" date="2021-05" db="EMBL/GenBank/DDBJ databases">
        <title>Isolation, identification, and the growth promoting effects of Pantoea dispersa strain YSD J2 from the aboveground leaves of Cyperus esculentus L.Var. Sativus.</title>
        <authorList>
            <person name="Wang S."/>
            <person name="Tang X.M."/>
            <person name="Huang Y.N."/>
        </authorList>
    </citation>
    <scope>NUCLEOTIDE SEQUENCE [LARGE SCALE GENOMIC DNA]</scope>
    <source>
        <strain evidence="3">YSD YN2</strain>
    </source>
</reference>
<sequence length="171" mass="19413">MDKPKQNEFASRDYPVQENMTAQRKEWRFQAAGNYVLFTIVILALLGLFSDGIISETAQTSANGKLTVEYQRLIRAQSDERYILRVQGEPDRPVRITLGGDFMERFQIQTLFPEPLITHTSAREMTLTFAATPDGRHAVWIGAQPESAGYFTSIITVDGQPGMTLRQWSWP</sequence>
<name>A0ABY6JG28_9ENTR</name>
<dbReference type="Proteomes" id="UP001156318">
    <property type="component" value="Chromosome"/>
</dbReference>
<evidence type="ECO:0000256" key="1">
    <source>
        <dbReference type="SAM" id="Phobius"/>
    </source>
</evidence>
<protein>
    <recommendedName>
        <fullName evidence="4">FixH family protein</fullName>
    </recommendedName>
</protein>
<gene>
    <name evidence="2" type="ORF">KFZ77_04330</name>
</gene>
<evidence type="ECO:0000313" key="3">
    <source>
        <dbReference type="Proteomes" id="UP001156318"/>
    </source>
</evidence>
<keyword evidence="1" id="KW-0812">Transmembrane</keyword>
<evidence type="ECO:0008006" key="4">
    <source>
        <dbReference type="Google" id="ProtNLM"/>
    </source>
</evidence>
<organism evidence="2 3">
    <name type="scientific">Siccibacter colletis</name>
    <dbReference type="NCBI Taxonomy" id="1505757"/>
    <lineage>
        <taxon>Bacteria</taxon>
        <taxon>Pseudomonadati</taxon>
        <taxon>Pseudomonadota</taxon>
        <taxon>Gammaproteobacteria</taxon>
        <taxon>Enterobacterales</taxon>
        <taxon>Enterobacteriaceae</taxon>
        <taxon>Siccibacter</taxon>
    </lineage>
</organism>
<keyword evidence="3" id="KW-1185">Reference proteome</keyword>
<keyword evidence="1" id="KW-1133">Transmembrane helix</keyword>
<keyword evidence="1" id="KW-0472">Membrane</keyword>
<dbReference type="EMBL" id="CP074352">
    <property type="protein sequence ID" value="UYU32750.1"/>
    <property type="molecule type" value="Genomic_DNA"/>
</dbReference>
<accession>A0ABY6JG28</accession>
<proteinExistence type="predicted"/>
<evidence type="ECO:0000313" key="2">
    <source>
        <dbReference type="EMBL" id="UYU32750.1"/>
    </source>
</evidence>
<feature type="transmembrane region" description="Helical" evidence="1">
    <location>
        <begin position="32"/>
        <end position="50"/>
    </location>
</feature>